<dbReference type="Pfam" id="PF06697">
    <property type="entry name" value="DUF1191"/>
    <property type="match status" value="1"/>
</dbReference>
<sequence length="319" mass="36045">MGPITTSMTYSIAPSLTVKSCATFCHAMIKDQKMLRFCLILSLVLLPVVNSFNNPVTNESLDALLQDLALRALPHRRPHTNDLYKADLPENLEGIEMVVVRIRSKTLWSRGANFSYIHIPRRTLPVPYVRRISLVYLDFGNWSSYFNKVKGYSMVSSVVGLMAFDASNISSNTVTKLDLNPMVKPIEIQFPSLKLPEESNGRERCARFGANRTVNLSEMTMRNSCYSRNQGFLSIVVPSERKQRVWDWWVKGFVLGFVGLVVVWFVGMVLVKVVTAKKIHEMEREAEKSVDLETIWIGTSKMPTAAVTRTHPAIENASI</sequence>
<comment type="caution">
    <text evidence="2">The sequence shown here is derived from an EMBL/GenBank/DDBJ whole genome shotgun (WGS) entry which is preliminary data.</text>
</comment>
<feature type="transmembrane region" description="Helical" evidence="1">
    <location>
        <begin position="248"/>
        <end position="274"/>
    </location>
</feature>
<dbReference type="InterPro" id="IPR010605">
    <property type="entry name" value="DUF1191"/>
</dbReference>
<evidence type="ECO:0008006" key="4">
    <source>
        <dbReference type="Google" id="ProtNLM"/>
    </source>
</evidence>
<evidence type="ECO:0000313" key="2">
    <source>
        <dbReference type="EMBL" id="KAF7149547.1"/>
    </source>
</evidence>
<keyword evidence="1" id="KW-1133">Transmembrane helix</keyword>
<proteinExistence type="predicted"/>
<dbReference type="PANTHER" id="PTHR33512">
    <property type="entry name" value="PROTEIN, PUTATIVE (DUF1191)-RELATED"/>
    <property type="match status" value="1"/>
</dbReference>
<dbReference type="PANTHER" id="PTHR33512:SF4">
    <property type="entry name" value="PROTEIN, PUTATIVE (DUF1191)-RELATED"/>
    <property type="match status" value="1"/>
</dbReference>
<dbReference type="Proteomes" id="UP000626092">
    <property type="component" value="Unassembled WGS sequence"/>
</dbReference>
<dbReference type="OrthoDB" id="768690at2759"/>
<evidence type="ECO:0000256" key="1">
    <source>
        <dbReference type="SAM" id="Phobius"/>
    </source>
</evidence>
<dbReference type="AlphaFoldDB" id="A0A834LTA9"/>
<name>A0A834LTA9_RHOSS</name>
<keyword evidence="1" id="KW-0812">Transmembrane</keyword>
<accession>A0A834LTA9</accession>
<organism evidence="2 3">
    <name type="scientific">Rhododendron simsii</name>
    <name type="common">Sims's rhododendron</name>
    <dbReference type="NCBI Taxonomy" id="118357"/>
    <lineage>
        <taxon>Eukaryota</taxon>
        <taxon>Viridiplantae</taxon>
        <taxon>Streptophyta</taxon>
        <taxon>Embryophyta</taxon>
        <taxon>Tracheophyta</taxon>
        <taxon>Spermatophyta</taxon>
        <taxon>Magnoliopsida</taxon>
        <taxon>eudicotyledons</taxon>
        <taxon>Gunneridae</taxon>
        <taxon>Pentapetalae</taxon>
        <taxon>asterids</taxon>
        <taxon>Ericales</taxon>
        <taxon>Ericaceae</taxon>
        <taxon>Ericoideae</taxon>
        <taxon>Rhodoreae</taxon>
        <taxon>Rhododendron</taxon>
    </lineage>
</organism>
<keyword evidence="1" id="KW-0472">Membrane</keyword>
<gene>
    <name evidence="2" type="ORF">RHSIM_Rhsim02G0239500</name>
</gene>
<dbReference type="GO" id="GO:0016020">
    <property type="term" value="C:membrane"/>
    <property type="evidence" value="ECO:0007669"/>
    <property type="project" value="TreeGrafter"/>
</dbReference>
<keyword evidence="3" id="KW-1185">Reference proteome</keyword>
<dbReference type="EMBL" id="WJXA01000002">
    <property type="protein sequence ID" value="KAF7149547.1"/>
    <property type="molecule type" value="Genomic_DNA"/>
</dbReference>
<reference evidence="2" key="1">
    <citation type="submission" date="2019-11" db="EMBL/GenBank/DDBJ databases">
        <authorList>
            <person name="Liu Y."/>
            <person name="Hou J."/>
            <person name="Li T.-Q."/>
            <person name="Guan C.-H."/>
            <person name="Wu X."/>
            <person name="Wu H.-Z."/>
            <person name="Ling F."/>
            <person name="Zhang R."/>
            <person name="Shi X.-G."/>
            <person name="Ren J.-P."/>
            <person name="Chen E.-F."/>
            <person name="Sun J.-M."/>
        </authorList>
    </citation>
    <scope>NUCLEOTIDE SEQUENCE</scope>
    <source>
        <strain evidence="2">Adult_tree_wgs_1</strain>
        <tissue evidence="2">Leaves</tissue>
    </source>
</reference>
<evidence type="ECO:0000313" key="3">
    <source>
        <dbReference type="Proteomes" id="UP000626092"/>
    </source>
</evidence>
<protein>
    <recommendedName>
        <fullName evidence="4">Transmembrane protein</fullName>
    </recommendedName>
</protein>